<dbReference type="PROSITE" id="PS51462">
    <property type="entry name" value="NUDIX"/>
    <property type="match status" value="1"/>
</dbReference>
<organism evidence="11 12">
    <name type="scientific">Photobacterium damsela subsp. piscicida</name>
    <name type="common">Pasteurella piscicida</name>
    <dbReference type="NCBI Taxonomy" id="38294"/>
    <lineage>
        <taxon>Bacteria</taxon>
        <taxon>Pseudomonadati</taxon>
        <taxon>Pseudomonadota</taxon>
        <taxon>Gammaproteobacteria</taxon>
        <taxon>Vibrionales</taxon>
        <taxon>Vibrionaceae</taxon>
        <taxon>Photobacterium</taxon>
    </lineage>
</organism>
<feature type="binding site" evidence="9">
    <location>
        <position position="101"/>
    </location>
    <ligand>
        <name>Zn(2+)</name>
        <dbReference type="ChEBI" id="CHEBI:29105"/>
    </ligand>
</feature>
<reference evidence="12" key="1">
    <citation type="submission" date="2017-05" db="EMBL/GenBank/DDBJ databases">
        <title>Whole genome sequence of fish pathogenic bacteria, Photobacterium damselae subsp. piscicida, strain 91-197, isolated from hybrid striped bass (Morone sp.) in USA.</title>
        <authorList>
            <person name="Teru Y."/>
            <person name="Hikima J."/>
            <person name="Kono T."/>
            <person name="Sakai M."/>
            <person name="Takano T."/>
            <person name="Hawke J.P."/>
            <person name="Takeyama H."/>
            <person name="Aoki T."/>
        </authorList>
    </citation>
    <scope>NUCLEOTIDE SEQUENCE [LARGE SCALE GENOMIC DNA]</scope>
    <source>
        <strain evidence="12">91-197</strain>
    </source>
</reference>
<dbReference type="GO" id="GO:0030145">
    <property type="term" value="F:manganese ion binding"/>
    <property type="evidence" value="ECO:0007669"/>
    <property type="project" value="UniProtKB-UniRule"/>
</dbReference>
<proteinExistence type="inferred from homology"/>
<dbReference type="GO" id="GO:0006742">
    <property type="term" value="P:NADP+ catabolic process"/>
    <property type="evidence" value="ECO:0007669"/>
    <property type="project" value="TreeGrafter"/>
</dbReference>
<feature type="binding site" evidence="9">
    <location>
        <position position="161"/>
    </location>
    <ligand>
        <name>a divalent metal cation</name>
        <dbReference type="ChEBI" id="CHEBI:60240"/>
        <label>1</label>
    </ligand>
</feature>
<accession>A0AAD1CCT7</accession>
<evidence type="ECO:0000256" key="8">
    <source>
        <dbReference type="ARBA" id="ARBA00023679"/>
    </source>
</evidence>
<dbReference type="Pfam" id="PF00293">
    <property type="entry name" value="NUDIX"/>
    <property type="match status" value="1"/>
</dbReference>
<dbReference type="Gene3D" id="3.90.79.20">
    <property type="match status" value="1"/>
</dbReference>
<protein>
    <recommendedName>
        <fullName evidence="9">NAD-capped RNA hydrolase NudC</fullName>
        <shortName evidence="9">DeNADding enzyme NudC</shortName>
        <ecNumber evidence="9">3.6.1.-</ecNumber>
    </recommendedName>
    <alternativeName>
        <fullName evidence="9">NADH pyrophosphatase</fullName>
        <ecNumber evidence="9">3.6.1.22</ecNumber>
    </alternativeName>
</protein>
<dbReference type="GO" id="GO:0019677">
    <property type="term" value="P:NAD+ catabolic process"/>
    <property type="evidence" value="ECO:0007669"/>
    <property type="project" value="TreeGrafter"/>
</dbReference>
<comment type="catalytic activity">
    <reaction evidence="8">
        <text>a 5'-end NAD(+)-phospho-ribonucleoside in mRNA + H2O = a 5'-end phospho-adenosine-phospho-ribonucleoside in mRNA + beta-nicotinamide D-ribonucleotide + 2 H(+)</text>
        <dbReference type="Rhea" id="RHEA:60876"/>
        <dbReference type="Rhea" id="RHEA-COMP:15698"/>
        <dbReference type="Rhea" id="RHEA-COMP:15719"/>
        <dbReference type="ChEBI" id="CHEBI:14649"/>
        <dbReference type="ChEBI" id="CHEBI:15377"/>
        <dbReference type="ChEBI" id="CHEBI:15378"/>
        <dbReference type="ChEBI" id="CHEBI:144029"/>
        <dbReference type="ChEBI" id="CHEBI:144051"/>
    </reaction>
    <physiologicalReaction direction="left-to-right" evidence="8">
        <dbReference type="Rhea" id="RHEA:60877"/>
    </physiologicalReaction>
</comment>
<dbReference type="InterPro" id="IPR049734">
    <property type="entry name" value="NudC-like_C"/>
</dbReference>
<comment type="catalytic activity">
    <reaction evidence="9">
        <text>NAD(+) + H2O = beta-nicotinamide D-ribonucleotide + AMP + 2 H(+)</text>
        <dbReference type="Rhea" id="RHEA:11800"/>
        <dbReference type="ChEBI" id="CHEBI:14649"/>
        <dbReference type="ChEBI" id="CHEBI:15377"/>
        <dbReference type="ChEBI" id="CHEBI:15378"/>
        <dbReference type="ChEBI" id="CHEBI:57540"/>
        <dbReference type="ChEBI" id="CHEBI:456215"/>
        <dbReference type="EC" id="3.6.1.22"/>
    </reaction>
</comment>
<name>A0AAD1CCT7_PHODP</name>
<keyword evidence="3 9" id="KW-0378">Hydrolase</keyword>
<feature type="binding site" evidence="9">
    <location>
        <position position="222"/>
    </location>
    <ligand>
        <name>a divalent metal cation</name>
        <dbReference type="ChEBI" id="CHEBI:60240"/>
        <label>1</label>
    </ligand>
</feature>
<comment type="cofactor">
    <cofactor evidence="9">
        <name>Mg(2+)</name>
        <dbReference type="ChEBI" id="CHEBI:18420"/>
    </cofactor>
    <cofactor evidence="9">
        <name>Mn(2+)</name>
        <dbReference type="ChEBI" id="CHEBI:29035"/>
    </cofactor>
    <text evidence="9">Divalent metal cations. Mg(2+) or Mn(2+).</text>
</comment>
<feature type="binding site" evidence="9">
    <location>
        <position position="127"/>
    </location>
    <ligand>
        <name>substrate</name>
    </ligand>
</feature>
<dbReference type="NCBIfam" id="NF001299">
    <property type="entry name" value="PRK00241.1"/>
    <property type="match status" value="1"/>
</dbReference>
<evidence type="ECO:0000256" key="1">
    <source>
        <dbReference type="ARBA" id="ARBA00009595"/>
    </source>
</evidence>
<keyword evidence="5 9" id="KW-0460">Magnesium</keyword>
<feature type="binding site" evidence="9">
    <location>
        <position position="122"/>
    </location>
    <ligand>
        <name>Zn(2+)</name>
        <dbReference type="ChEBI" id="CHEBI:29105"/>
    </ligand>
</feature>
<dbReference type="PANTHER" id="PTHR42904">
    <property type="entry name" value="NUDIX HYDROLASE, NUDC SUBFAMILY"/>
    <property type="match status" value="1"/>
</dbReference>
<keyword evidence="6 9" id="KW-0520">NAD</keyword>
<gene>
    <name evidence="9" type="primary">nudC</name>
    <name evidence="11" type="ORF">PDPUS_1_00254</name>
</gene>
<evidence type="ECO:0000256" key="3">
    <source>
        <dbReference type="ARBA" id="ARBA00022801"/>
    </source>
</evidence>
<dbReference type="PANTHER" id="PTHR42904:SF6">
    <property type="entry name" value="NAD-CAPPED RNA HYDROLASE NUDT12"/>
    <property type="match status" value="1"/>
</dbReference>
<evidence type="ECO:0000313" key="11">
    <source>
        <dbReference type="EMBL" id="BAX51629.1"/>
    </source>
</evidence>
<evidence type="ECO:0000259" key="10">
    <source>
        <dbReference type="PROSITE" id="PS51462"/>
    </source>
</evidence>
<evidence type="ECO:0000256" key="5">
    <source>
        <dbReference type="ARBA" id="ARBA00022842"/>
    </source>
</evidence>
<comment type="catalytic activity">
    <reaction evidence="9">
        <text>NADH + H2O = reduced beta-nicotinamide D-ribonucleotide + AMP + 2 H(+)</text>
        <dbReference type="Rhea" id="RHEA:48868"/>
        <dbReference type="ChEBI" id="CHEBI:15377"/>
        <dbReference type="ChEBI" id="CHEBI:15378"/>
        <dbReference type="ChEBI" id="CHEBI:57945"/>
        <dbReference type="ChEBI" id="CHEBI:90832"/>
        <dbReference type="ChEBI" id="CHEBI:456215"/>
        <dbReference type="EC" id="3.6.1.22"/>
    </reaction>
</comment>
<dbReference type="GO" id="GO:0005829">
    <property type="term" value="C:cytosol"/>
    <property type="evidence" value="ECO:0007669"/>
    <property type="project" value="TreeGrafter"/>
</dbReference>
<comment type="subunit">
    <text evidence="9">Homodimer.</text>
</comment>
<sequence>MTFMLKKRDTAYWCLVDDQGILLINHDLPCLSAEALGIDPKIAHHIGEFNHIPVYAIYAPPQLELGEYRSLRDLLFLPSPLFNLASRAMELGYMQKSQRFCTQCGGTLTFTPDENAMRCQQCHMVHYPRLSPCIIVAVRKDESILLAQHPRHKNGMYTVIAGFVEAGETLEQCVARGVFEETGIVVDNIQYIGSQPWAFPSNLMMAFVADYQSGELKPDYAELTDAIWAHYQQLPPVAPKGTIARELIEQTLLQIKQGKDQQN</sequence>
<feature type="short sequence motif" description="Nudix box" evidence="9">
    <location>
        <begin position="162"/>
        <end position="183"/>
    </location>
</feature>
<dbReference type="FunFam" id="3.90.79.10:FF:000004">
    <property type="entry name" value="NADH pyrophosphatase"/>
    <property type="match status" value="1"/>
</dbReference>
<dbReference type="HAMAP" id="MF_00297">
    <property type="entry name" value="Nudix_NudC"/>
    <property type="match status" value="1"/>
</dbReference>
<feature type="binding site" evidence="9">
    <location>
        <position position="72"/>
    </location>
    <ligand>
        <name>substrate</name>
    </ligand>
</feature>
<feature type="binding site" evidence="9">
    <location>
        <begin position="195"/>
        <end position="202"/>
    </location>
    <ligand>
        <name>substrate</name>
    </ligand>
</feature>
<feature type="binding site" evidence="9">
    <location>
        <position position="104"/>
    </location>
    <ligand>
        <name>Zn(2+)</name>
        <dbReference type="ChEBI" id="CHEBI:29105"/>
    </ligand>
</feature>
<dbReference type="CDD" id="cd03429">
    <property type="entry name" value="NUDIX_NADH_pyrophosphatase_Nudt13"/>
    <property type="match status" value="1"/>
</dbReference>
<dbReference type="SUPFAM" id="SSF55811">
    <property type="entry name" value="Nudix"/>
    <property type="match status" value="2"/>
</dbReference>
<dbReference type="GO" id="GO:0008270">
    <property type="term" value="F:zinc ion binding"/>
    <property type="evidence" value="ECO:0007669"/>
    <property type="project" value="UniProtKB-UniRule"/>
</dbReference>
<dbReference type="InterPro" id="IPR000086">
    <property type="entry name" value="NUDIX_hydrolase_dom"/>
</dbReference>
<evidence type="ECO:0000256" key="9">
    <source>
        <dbReference type="HAMAP-Rule" id="MF_00297"/>
    </source>
</evidence>
<evidence type="ECO:0000313" key="12">
    <source>
        <dbReference type="Proteomes" id="UP000218676"/>
    </source>
</evidence>
<dbReference type="EC" id="3.6.1.-" evidence="9"/>
<feature type="binding site" evidence="9">
    <location>
        <position position="181"/>
    </location>
    <ligand>
        <name>a divalent metal cation</name>
        <dbReference type="ChEBI" id="CHEBI:60240"/>
        <label>1</label>
    </ligand>
</feature>
<comment type="caution">
    <text evidence="9">Lacks conserved residue(s) required for the propagation of feature annotation.</text>
</comment>
<evidence type="ECO:0000256" key="7">
    <source>
        <dbReference type="ARBA" id="ARBA00023211"/>
    </source>
</evidence>
<feature type="binding site" evidence="9">
    <location>
        <position position="119"/>
    </location>
    <ligand>
        <name>Zn(2+)</name>
        <dbReference type="ChEBI" id="CHEBI:29105"/>
    </ligand>
</feature>
<keyword evidence="7 9" id="KW-0464">Manganese</keyword>
<dbReference type="GO" id="GO:0035529">
    <property type="term" value="F:NADH pyrophosphatase activity"/>
    <property type="evidence" value="ECO:0007669"/>
    <property type="project" value="TreeGrafter"/>
</dbReference>
<feature type="binding site" evidence="9">
    <location>
        <position position="181"/>
    </location>
    <ligand>
        <name>a divalent metal cation</name>
        <dbReference type="ChEBI" id="CHEBI:60240"/>
        <label>3</label>
    </ligand>
</feature>
<dbReference type="EC" id="3.6.1.22" evidence="9"/>
<dbReference type="Proteomes" id="UP000218676">
    <property type="component" value="Chromosome 1"/>
</dbReference>
<feature type="binding site" evidence="9">
    <location>
        <position position="114"/>
    </location>
    <ligand>
        <name>substrate</name>
    </ligand>
</feature>
<keyword evidence="2 9" id="KW-0479">Metal-binding</keyword>
<dbReference type="GO" id="GO:0000287">
    <property type="term" value="F:magnesium ion binding"/>
    <property type="evidence" value="ECO:0007669"/>
    <property type="project" value="UniProtKB-UniRule"/>
</dbReference>
<comment type="cofactor">
    <cofactor evidence="9">
        <name>Zn(2+)</name>
        <dbReference type="ChEBI" id="CHEBI:29105"/>
    </cofactor>
    <text evidence="9">Binds 1 zinc ion per subunit.</text>
</comment>
<dbReference type="EMBL" id="AP018045">
    <property type="protein sequence ID" value="BAX51629.1"/>
    <property type="molecule type" value="Genomic_DNA"/>
</dbReference>
<dbReference type="Gene3D" id="3.90.79.10">
    <property type="entry name" value="Nucleoside Triphosphate Pyrophosphohydrolase"/>
    <property type="match status" value="1"/>
</dbReference>
<evidence type="ECO:0000256" key="2">
    <source>
        <dbReference type="ARBA" id="ARBA00022723"/>
    </source>
</evidence>
<comment type="similarity">
    <text evidence="1 9">Belongs to the Nudix hydrolase family. NudC subfamily.</text>
</comment>
<dbReference type="InterPro" id="IPR050241">
    <property type="entry name" value="NAD-cap_RNA_hydrolase_NudC"/>
</dbReference>
<feature type="binding site" evidence="9">
    <location>
        <position position="222"/>
    </location>
    <ligand>
        <name>a divalent metal cation</name>
        <dbReference type="ChEBI" id="CHEBI:60240"/>
        <label>3</label>
    </ligand>
</feature>
<dbReference type="AlphaFoldDB" id="A0AAD1CCT7"/>
<dbReference type="InterPro" id="IPR015797">
    <property type="entry name" value="NUDIX_hydrolase-like_dom_sf"/>
</dbReference>
<evidence type="ECO:0000256" key="6">
    <source>
        <dbReference type="ARBA" id="ARBA00023027"/>
    </source>
</evidence>
<feature type="domain" description="Nudix hydrolase" evidence="10">
    <location>
        <begin position="128"/>
        <end position="252"/>
    </location>
</feature>
<keyword evidence="4 9" id="KW-0862">Zinc</keyword>
<dbReference type="GO" id="GO:0000210">
    <property type="term" value="F:NAD+ diphosphatase activity"/>
    <property type="evidence" value="ECO:0007669"/>
    <property type="project" value="UniProtKB-UniRule"/>
</dbReference>
<dbReference type="InterPro" id="IPR022925">
    <property type="entry name" value="RNA_Hydrolase_NudC"/>
</dbReference>
<comment type="function">
    <text evidence="9">mRNA decapping enzyme that specifically removes the nicotinamide adenine dinucleotide (NAD) cap from a subset of mRNAs by hydrolyzing the diphosphate linkage to produce nicotinamide mononucleotide (NMN) and 5' monophosphate mRNA. The NAD-cap is present at the 5'-end of some mRNAs and stabilizes RNA against 5'-processing. Has preference for mRNAs with a 5'-end purine. Catalyzes the hydrolysis of a broad range of dinucleotide pyrophosphates.</text>
</comment>
<feature type="binding site" evidence="9">
    <location>
        <position position="244"/>
    </location>
    <ligand>
        <name>substrate</name>
    </ligand>
</feature>
<evidence type="ECO:0000256" key="4">
    <source>
        <dbReference type="ARBA" id="ARBA00022833"/>
    </source>
</evidence>